<gene>
    <name evidence="5" type="primary">prpE</name>
    <name evidence="5" type="synonym">yahU</name>
    <name evidence="5" type="ORF">D6T63_11965</name>
</gene>
<dbReference type="OrthoDB" id="9803968at2"/>
<dbReference type="SUPFAM" id="SSF56801">
    <property type="entry name" value="Acetyl-CoA synthetase-like"/>
    <property type="match status" value="1"/>
</dbReference>
<evidence type="ECO:0000313" key="5">
    <source>
        <dbReference type="EMBL" id="RJT79302.1"/>
    </source>
</evidence>
<organism evidence="5 6">
    <name type="scientific">Arthrobacter cheniae</name>
    <dbReference type="NCBI Taxonomy" id="1258888"/>
    <lineage>
        <taxon>Bacteria</taxon>
        <taxon>Bacillati</taxon>
        <taxon>Actinomycetota</taxon>
        <taxon>Actinomycetes</taxon>
        <taxon>Micrococcales</taxon>
        <taxon>Micrococcaceae</taxon>
        <taxon>Arthrobacter</taxon>
    </lineage>
</organism>
<dbReference type="AlphaFoldDB" id="A0A3A5M6W0"/>
<evidence type="ECO:0000259" key="2">
    <source>
        <dbReference type="Pfam" id="PF00501"/>
    </source>
</evidence>
<dbReference type="InterPro" id="IPR025110">
    <property type="entry name" value="AMP-bd_C"/>
</dbReference>
<dbReference type="InterPro" id="IPR032387">
    <property type="entry name" value="ACAS_N"/>
</dbReference>
<dbReference type="RefSeq" id="WP_120149246.1">
    <property type="nucleotide sequence ID" value="NZ_QZVT01000005.1"/>
</dbReference>
<reference evidence="5 6" key="1">
    <citation type="submission" date="2018-09" db="EMBL/GenBank/DDBJ databases">
        <title>Novel species of Arthrobacter.</title>
        <authorList>
            <person name="Liu Q."/>
            <person name="Xin Y.-H."/>
        </authorList>
    </citation>
    <scope>NUCLEOTIDE SEQUENCE [LARGE SCALE GENOMIC DNA]</scope>
    <source>
        <strain evidence="5 6">Hz2</strain>
    </source>
</reference>
<dbReference type="EC" id="6.2.1.17" evidence="5"/>
<feature type="domain" description="AMP-dependent synthetase/ligase" evidence="2">
    <location>
        <begin position="79"/>
        <end position="468"/>
    </location>
</feature>
<dbReference type="PANTHER" id="PTHR43347:SF3">
    <property type="entry name" value="ACYL-COA SYNTHETASE SHORT-CHAIN FAMILY MEMBER 3, MITOCHONDRIAL"/>
    <property type="match status" value="1"/>
</dbReference>
<comment type="caution">
    <text evidence="5">The sequence shown here is derived from an EMBL/GenBank/DDBJ whole genome shotgun (WGS) entry which is preliminary data.</text>
</comment>
<comment type="similarity">
    <text evidence="1">Belongs to the ATP-dependent AMP-binding enzyme family.</text>
</comment>
<dbReference type="PROSITE" id="PS00455">
    <property type="entry name" value="AMP_BINDING"/>
    <property type="match status" value="1"/>
</dbReference>
<sequence>MAAAATDAGHGTSASDDYRQLHAASLNDPDAFWLGAARAVDWFRPPTTALDGTSAPLYRWFPSATLNTSYNALDRHVDAGRGDQPALVYDSAMLGISRSYTYAELRDEVAVFAGVLAGLGVGKGDRVLVYLPMIPEAVIAMLATARLGAIHSVVFGGFAPAELASRIRDARPAAVVTASGGLEPGRRVEYLPAVREALALADRADMPVVVKHRDGFEHGVPVAANDHTSAGTHWVDWDDAMFVAVAVAPVEVAATDPLYILYTSGTTGSPKGVVRDNGGHAVALTWSMQGIYGIGPGDVMLTASDVGWVVGHSYIVYGPLLAGATTVLYEGKPVGTPDAGAFGRLIEQHRVKVLFTAPTALRAIRRADPEGSAVREYDLSSLVTLFSAGERLDTGTSAWIGDVLGVPVVDNWWQTETGWPICANPRGLGGIELKPGSPSLPSPGFDVVILGQDGHPVPAGEEGSIALRLPLPPGTLTTLWGSDERYRDSYLSAFEGYYTSGDSGYLDADGYVFVMGRTDDVINVAGHRLSTGAIEQVIAQHAAVAECAVLGLHDPVKGQRASGYVVLKSGVTIDPASLEAELVHMVRTTIGPVADFKSAVVVDALPKTRSGKILRKTMRQMAAGEEYTVPSTIEDPSVLEALAPLLRPVSHG</sequence>
<keyword evidence="6" id="KW-1185">Reference proteome</keyword>
<dbReference type="InterPro" id="IPR000873">
    <property type="entry name" value="AMP-dep_synth/lig_dom"/>
</dbReference>
<dbReference type="EMBL" id="QZVT01000005">
    <property type="protein sequence ID" value="RJT79302.1"/>
    <property type="molecule type" value="Genomic_DNA"/>
</dbReference>
<feature type="domain" description="Acetyl-coenzyme A synthetase N-terminal" evidence="4">
    <location>
        <begin position="18"/>
        <end position="72"/>
    </location>
</feature>
<dbReference type="Pfam" id="PF13193">
    <property type="entry name" value="AMP-binding_C"/>
    <property type="match status" value="1"/>
</dbReference>
<dbReference type="GO" id="GO:0050218">
    <property type="term" value="F:propionate-CoA ligase activity"/>
    <property type="evidence" value="ECO:0007669"/>
    <property type="project" value="UniProtKB-EC"/>
</dbReference>
<name>A0A3A5M6W0_9MICC</name>
<dbReference type="InterPro" id="IPR020845">
    <property type="entry name" value="AMP-binding_CS"/>
</dbReference>
<keyword evidence="5" id="KW-0436">Ligase</keyword>
<dbReference type="Pfam" id="PF16177">
    <property type="entry name" value="ACAS_N"/>
    <property type="match status" value="1"/>
</dbReference>
<dbReference type="InterPro" id="IPR042099">
    <property type="entry name" value="ANL_N_sf"/>
</dbReference>
<evidence type="ECO:0000256" key="1">
    <source>
        <dbReference type="ARBA" id="ARBA00006432"/>
    </source>
</evidence>
<dbReference type="InterPro" id="IPR045851">
    <property type="entry name" value="AMP-bd_C_sf"/>
</dbReference>
<dbReference type="PANTHER" id="PTHR43347">
    <property type="entry name" value="ACYL-COA SYNTHETASE"/>
    <property type="match status" value="1"/>
</dbReference>
<proteinExistence type="inferred from homology"/>
<dbReference type="Gene3D" id="3.40.50.12780">
    <property type="entry name" value="N-terminal domain of ligase-like"/>
    <property type="match status" value="1"/>
</dbReference>
<protein>
    <submittedName>
        <fullName evidence="5">Propionyl-CoA synthetase</fullName>
        <ecNumber evidence="5">6.2.1.17</ecNumber>
    </submittedName>
</protein>
<dbReference type="Gene3D" id="3.30.300.30">
    <property type="match status" value="1"/>
</dbReference>
<accession>A0A3A5M6W0</accession>
<evidence type="ECO:0000259" key="4">
    <source>
        <dbReference type="Pfam" id="PF16177"/>
    </source>
</evidence>
<evidence type="ECO:0000259" key="3">
    <source>
        <dbReference type="Pfam" id="PF13193"/>
    </source>
</evidence>
<feature type="domain" description="AMP-binding enzyme C-terminal" evidence="3">
    <location>
        <begin position="534"/>
        <end position="612"/>
    </location>
</feature>
<dbReference type="Pfam" id="PF00501">
    <property type="entry name" value="AMP-binding"/>
    <property type="match status" value="1"/>
</dbReference>
<evidence type="ECO:0000313" key="6">
    <source>
        <dbReference type="Proteomes" id="UP000272560"/>
    </source>
</evidence>
<dbReference type="Proteomes" id="UP000272560">
    <property type="component" value="Unassembled WGS sequence"/>
</dbReference>